<comment type="caution">
    <text evidence="10">The sequence shown here is derived from an EMBL/GenBank/DDBJ whole genome shotgun (WGS) entry which is preliminary data.</text>
</comment>
<comment type="similarity">
    <text evidence="7">Belongs to the TonB-dependent receptor family.</text>
</comment>
<protein>
    <submittedName>
        <fullName evidence="10">TonB-dependent receptor</fullName>
    </submittedName>
</protein>
<dbReference type="NCBIfam" id="TIGR04057">
    <property type="entry name" value="SusC_RagA_signa"/>
    <property type="match status" value="1"/>
</dbReference>
<evidence type="ECO:0000256" key="5">
    <source>
        <dbReference type="ARBA" id="ARBA00023136"/>
    </source>
</evidence>
<dbReference type="Pfam" id="PF13715">
    <property type="entry name" value="CarbopepD_reg_2"/>
    <property type="match status" value="1"/>
</dbReference>
<keyword evidence="3 7" id="KW-1134">Transmembrane beta strand</keyword>
<reference evidence="10" key="1">
    <citation type="journal article" date="2018" name="Int. J. Syst. Evol. Microbiol.">
        <title>Carboxylicivirga sediminis sp. nov., isolated from coastal sediment.</title>
        <authorList>
            <person name="Wang F.Q."/>
            <person name="Ren L.H."/>
            <person name="Zou R.J."/>
            <person name="Sun Y.Z."/>
            <person name="Liu X.J."/>
            <person name="Jiang F."/>
            <person name="Liu L.J."/>
        </authorList>
    </citation>
    <scope>NUCLEOTIDE SEQUENCE</scope>
    <source>
        <strain evidence="10">JR1</strain>
    </source>
</reference>
<accession>A0A941IWU5</accession>
<name>A0A941IWU5_9BACT</name>
<evidence type="ECO:0000256" key="1">
    <source>
        <dbReference type="ARBA" id="ARBA00004571"/>
    </source>
</evidence>
<dbReference type="SUPFAM" id="SSF56935">
    <property type="entry name" value="Porins"/>
    <property type="match status" value="1"/>
</dbReference>
<dbReference type="Gene3D" id="2.170.130.10">
    <property type="entry name" value="TonB-dependent receptor, plug domain"/>
    <property type="match status" value="1"/>
</dbReference>
<dbReference type="Gene3D" id="2.40.170.20">
    <property type="entry name" value="TonB-dependent receptor, beta-barrel domain"/>
    <property type="match status" value="1"/>
</dbReference>
<reference evidence="10" key="2">
    <citation type="submission" date="2021-04" db="EMBL/GenBank/DDBJ databases">
        <authorList>
            <person name="Zhang T."/>
            <person name="Zhang Y."/>
            <person name="Lu D."/>
            <person name="Zuo D."/>
            <person name="Du Z."/>
        </authorList>
    </citation>
    <scope>NUCLEOTIDE SEQUENCE</scope>
    <source>
        <strain evidence="10">JR1</strain>
    </source>
</reference>
<evidence type="ECO:0000259" key="9">
    <source>
        <dbReference type="Pfam" id="PF07715"/>
    </source>
</evidence>
<evidence type="ECO:0000256" key="6">
    <source>
        <dbReference type="ARBA" id="ARBA00023237"/>
    </source>
</evidence>
<dbReference type="InterPro" id="IPR036942">
    <property type="entry name" value="Beta-barrel_TonB_sf"/>
</dbReference>
<evidence type="ECO:0000313" key="10">
    <source>
        <dbReference type="EMBL" id="MBR8534689.1"/>
    </source>
</evidence>
<keyword evidence="2 7" id="KW-0813">Transport</keyword>
<dbReference type="PROSITE" id="PS52016">
    <property type="entry name" value="TONB_DEPENDENT_REC_3"/>
    <property type="match status" value="1"/>
</dbReference>
<dbReference type="InterPro" id="IPR039426">
    <property type="entry name" value="TonB-dep_rcpt-like"/>
</dbReference>
<dbReference type="InterPro" id="IPR023996">
    <property type="entry name" value="TonB-dep_OMP_SusC/RagA"/>
</dbReference>
<dbReference type="Gene3D" id="2.60.40.1120">
    <property type="entry name" value="Carboxypeptidase-like, regulatory domain"/>
    <property type="match status" value="1"/>
</dbReference>
<evidence type="ECO:0000256" key="4">
    <source>
        <dbReference type="ARBA" id="ARBA00022692"/>
    </source>
</evidence>
<feature type="signal peptide" evidence="8">
    <location>
        <begin position="1"/>
        <end position="23"/>
    </location>
</feature>
<dbReference type="FunFam" id="2.170.130.10:FF:000003">
    <property type="entry name" value="SusC/RagA family TonB-linked outer membrane protein"/>
    <property type="match status" value="1"/>
</dbReference>
<dbReference type="InterPro" id="IPR023997">
    <property type="entry name" value="TonB-dep_OMP_SusC/RagA_CS"/>
</dbReference>
<keyword evidence="8" id="KW-0732">Signal</keyword>
<dbReference type="GO" id="GO:0009279">
    <property type="term" value="C:cell outer membrane"/>
    <property type="evidence" value="ECO:0007669"/>
    <property type="project" value="UniProtKB-SubCell"/>
</dbReference>
<evidence type="ECO:0000313" key="11">
    <source>
        <dbReference type="Proteomes" id="UP000679220"/>
    </source>
</evidence>
<dbReference type="EMBL" id="JAGTAR010000004">
    <property type="protein sequence ID" value="MBR8534689.1"/>
    <property type="molecule type" value="Genomic_DNA"/>
</dbReference>
<dbReference type="NCBIfam" id="TIGR04056">
    <property type="entry name" value="OMP_RagA_SusC"/>
    <property type="match status" value="1"/>
</dbReference>
<keyword evidence="5 7" id="KW-0472">Membrane</keyword>
<dbReference type="SUPFAM" id="SSF49464">
    <property type="entry name" value="Carboxypeptidase regulatory domain-like"/>
    <property type="match status" value="1"/>
</dbReference>
<dbReference type="Pfam" id="PF07715">
    <property type="entry name" value="Plug"/>
    <property type="match status" value="1"/>
</dbReference>
<dbReference type="InterPro" id="IPR037066">
    <property type="entry name" value="Plug_dom_sf"/>
</dbReference>
<feature type="chain" id="PRO_5037992981" evidence="8">
    <location>
        <begin position="24"/>
        <end position="1087"/>
    </location>
</feature>
<evidence type="ECO:0000256" key="8">
    <source>
        <dbReference type="SAM" id="SignalP"/>
    </source>
</evidence>
<dbReference type="Proteomes" id="UP000679220">
    <property type="component" value="Unassembled WGS sequence"/>
</dbReference>
<dbReference type="InterPro" id="IPR012910">
    <property type="entry name" value="Plug_dom"/>
</dbReference>
<evidence type="ECO:0000256" key="3">
    <source>
        <dbReference type="ARBA" id="ARBA00022452"/>
    </source>
</evidence>
<feature type="domain" description="TonB-dependent receptor plug" evidence="9">
    <location>
        <begin position="204"/>
        <end position="310"/>
    </location>
</feature>
<keyword evidence="10" id="KW-0675">Receptor</keyword>
<comment type="subcellular location">
    <subcellularLocation>
        <location evidence="1 7">Cell outer membrane</location>
        <topology evidence="1 7">Multi-pass membrane protein</topology>
    </subcellularLocation>
</comment>
<dbReference type="InterPro" id="IPR008969">
    <property type="entry name" value="CarboxyPept-like_regulatory"/>
</dbReference>
<organism evidence="10 11">
    <name type="scientific">Carboxylicivirga sediminis</name>
    <dbReference type="NCBI Taxonomy" id="2006564"/>
    <lineage>
        <taxon>Bacteria</taxon>
        <taxon>Pseudomonadati</taxon>
        <taxon>Bacteroidota</taxon>
        <taxon>Bacteroidia</taxon>
        <taxon>Marinilabiliales</taxon>
        <taxon>Marinilabiliaceae</taxon>
        <taxon>Carboxylicivirga</taxon>
    </lineage>
</organism>
<evidence type="ECO:0000256" key="7">
    <source>
        <dbReference type="PROSITE-ProRule" id="PRU01360"/>
    </source>
</evidence>
<keyword evidence="6 7" id="KW-0998">Cell outer membrane</keyword>
<dbReference type="Gene3D" id="3.55.50.30">
    <property type="match status" value="1"/>
</dbReference>
<proteinExistence type="inferred from homology"/>
<keyword evidence="11" id="KW-1185">Reference proteome</keyword>
<evidence type="ECO:0000256" key="2">
    <source>
        <dbReference type="ARBA" id="ARBA00022448"/>
    </source>
</evidence>
<dbReference type="RefSeq" id="WP_212188596.1">
    <property type="nucleotide sequence ID" value="NZ_JAGTAR010000004.1"/>
</dbReference>
<sequence>MKLSMLLLIVSFMQLTASTYSQSKSSITLKLKDATIEEALKSIQNNAGIDIYFQSEMIPKGAKVDINAQSSTIGEIMDAVLAKTGLTYRMIDDNIVIVPQQTLNQEAGQQQIVVKGKVTDVNGEPLPGVNVFEKTNTTNGVITGIDGDYTINVSSADAVLTFSFIGFQEQEIAIGNRTTIDVALVEEVTDLNEVVVVGYGTQRKANLTGAVSAVKGDELAKRTVTDTRLALQGAATGVTVIDRGGVPGSEEVSIKIRGNTSLSAGSDPLVLVDGIEMPIKEVNPADIESVSVLKDAASSSIYGSRAANGVILITTKRGKEGNFVVNYDGHMGWQTPATLPELVSAADYLMLVNEAKVNAGLQPKYSQDYIDKTVSGTDPINYPYTNLFEELYETAPMQNHSLRVSGGTDKARLSLSVNYLDQDGMLKNINTKRYGLRLNTDFIVNDRLNIRTDISFNRRDNEKPSRIGDAISNIVGTSPVFLSKYPNGLYGLNKDNKSPLAALEVGGMAESESELLNMKGGFDYFILNDLKWTSDLSYKSLSTRSHTFYAEHKFYDPFEEDRVVTQWYPSELFDNRWMEKETYFKTMLNYNKKLNSHNLSALAGFEAIEHNAYLLEGARKNIYSPDYAELNTGDAETKDNKGYREDWALLSYFGRLNYDYNQKYLLEANVRYDGSSRFAKGNKWGFFPSFSAGWRISEEDFLAGTEFIDNLKLRASWGELGNQDIGYYRFTSPVFAGYDYSFNDKEASGYSQWYFANEDVTWETTEILDIGFDLTLWQGKLGLVADWFKKDTHDVLMTLPISTMVGLAPAESNVGNIRNIGWEISVTHQNRIGDFEYGVGFNISDIKNEVVSLAGQEATISGWNILKEGEPVWALYGYKSDGLFQSQQEIDDAPEQPNHADLKPGDIKLVDISGDGIIDDEDRTIIGSDIPRYTYSIDLNMRYKGFDLTALLQGVAQAENYFYGAPNEGPNFEIFTTTRALDRWTPDNPNASFPRLEDASNKNNYLYNDFWLRDASYLRLKNLQIGYSFNSNVLDRIQIERLRLYVGGTNLFTITDVESGLDPETYDGRPSYYPPVSTYLVGMQVTF</sequence>
<dbReference type="AlphaFoldDB" id="A0A941IWU5"/>
<keyword evidence="4 7" id="KW-0812">Transmembrane</keyword>
<gene>
    <name evidence="10" type="ORF">KDU71_03890</name>
</gene>